<dbReference type="EMBL" id="CP000386">
    <property type="protein sequence ID" value="ABG03234.1"/>
    <property type="molecule type" value="Genomic_DNA"/>
</dbReference>
<keyword evidence="5 9" id="KW-0460">Magnesium</keyword>
<dbReference type="PANTHER" id="PTHR43219:SF1">
    <property type="entry name" value="CRISPR-ASSOCIATED ENDONUCLEASE CAS1"/>
    <property type="match status" value="1"/>
</dbReference>
<dbReference type="CDD" id="cd09722">
    <property type="entry name" value="Cas1_I-B"/>
    <property type="match status" value="1"/>
</dbReference>
<dbReference type="GO" id="GO:0043571">
    <property type="term" value="P:maintenance of CRISPR repeat elements"/>
    <property type="evidence" value="ECO:0007669"/>
    <property type="project" value="UniProtKB-UniRule"/>
</dbReference>
<dbReference type="Proteomes" id="UP000006637">
    <property type="component" value="Chromosome"/>
</dbReference>
<dbReference type="AlphaFoldDB" id="Q1AZE4"/>
<sequence>MKRPVYIFNAGELQRQQNTLRFTLADGKRRFVPVETTGEIHVFGEVSVNTKLLVFLAQNAIPLHVYNYYGYWSGSYMPREQYVSGYLTLKQAEHYLDHEMRLVLARAFVRGAMENMERVLGYYARRGVELDGQLAEIAGKKESLPLALTTEELMAVEGGCRDLYYGCWDGIVKSEEFRFEKRTRRPPANRINALVSFGNSLLYVTVLSEIHRTHLDPRIGFLHTTNQRRYTLNLDVAEVFKPIIVDRVIFSLLNRGAIQAKHFHKGTEGVFLNESGRKTFIEAYETRLKETIKHPKLGRPVSYRRLIRMELYKLEKHLMGDEPYEPFVSRW</sequence>
<comment type="cofactor">
    <cofactor evidence="9">
        <name>Mg(2+)</name>
        <dbReference type="ChEBI" id="CHEBI:18420"/>
    </cofactor>
    <cofactor evidence="9">
        <name>Mn(2+)</name>
        <dbReference type="ChEBI" id="CHEBI:29035"/>
    </cofactor>
</comment>
<keyword evidence="8 9" id="KW-0464">Manganese</keyword>
<dbReference type="Pfam" id="PF01867">
    <property type="entry name" value="Cas_Cas1"/>
    <property type="match status" value="1"/>
</dbReference>
<keyword evidence="3 9" id="KW-0255">Endonuclease</keyword>
<dbReference type="KEGG" id="rxy:Rxyl_0257"/>
<keyword evidence="2 9" id="KW-0479">Metal-binding</keyword>
<dbReference type="STRING" id="266117.Rxyl_0257"/>
<comment type="function">
    <text evidence="9">CRISPR (clustered regularly interspaced short palindromic repeat), is an adaptive immune system that provides protection against mobile genetic elements (viruses, transposable elements and conjugative plasmids). CRISPR clusters contain spacers, sequences complementary to antecedent mobile elements, and target invading nucleic acids. CRISPR clusters are transcribed and processed into CRISPR RNA (crRNA). Acts as a dsDNA endonuclease. Involved in the integration of spacer DNA into the CRISPR cassette.</text>
</comment>
<evidence type="ECO:0000256" key="1">
    <source>
        <dbReference type="ARBA" id="ARBA00022722"/>
    </source>
</evidence>
<dbReference type="GO" id="GO:0003677">
    <property type="term" value="F:DNA binding"/>
    <property type="evidence" value="ECO:0007669"/>
    <property type="project" value="UniProtKB-KW"/>
</dbReference>
<dbReference type="InterPro" id="IPR042206">
    <property type="entry name" value="CRISPR-assoc_Cas1_C"/>
</dbReference>
<protein>
    <recommendedName>
        <fullName evidence="9">CRISPR-associated endonuclease Cas1</fullName>
        <ecNumber evidence="9">3.1.-.-</ecNumber>
    </recommendedName>
</protein>
<keyword evidence="4 9" id="KW-0378">Hydrolase</keyword>
<name>Q1AZE4_RUBXD</name>
<evidence type="ECO:0000256" key="9">
    <source>
        <dbReference type="HAMAP-Rule" id="MF_01470"/>
    </source>
</evidence>
<gene>
    <name evidence="9" type="primary">cas1</name>
    <name evidence="10" type="ordered locus">Rxyl_0257</name>
</gene>
<dbReference type="HOGENOM" id="CLU_052779_2_0_11"/>
<dbReference type="GO" id="GO:0016787">
    <property type="term" value="F:hydrolase activity"/>
    <property type="evidence" value="ECO:0007669"/>
    <property type="project" value="UniProtKB-KW"/>
</dbReference>
<dbReference type="PANTHER" id="PTHR43219">
    <property type="entry name" value="CRISPR-ASSOCIATED ENDONUCLEASE CAS1"/>
    <property type="match status" value="1"/>
</dbReference>
<dbReference type="Gene3D" id="1.20.120.920">
    <property type="entry name" value="CRISPR-associated endonuclease Cas1, C-terminal domain"/>
    <property type="match status" value="1"/>
</dbReference>
<evidence type="ECO:0000313" key="11">
    <source>
        <dbReference type="Proteomes" id="UP000006637"/>
    </source>
</evidence>
<evidence type="ECO:0000256" key="3">
    <source>
        <dbReference type="ARBA" id="ARBA00022759"/>
    </source>
</evidence>
<dbReference type="RefSeq" id="WP_011563252.1">
    <property type="nucleotide sequence ID" value="NC_008148.1"/>
</dbReference>
<dbReference type="NCBIfam" id="TIGR03641">
    <property type="entry name" value="cas1_HMARI"/>
    <property type="match status" value="1"/>
</dbReference>
<evidence type="ECO:0000256" key="6">
    <source>
        <dbReference type="ARBA" id="ARBA00023118"/>
    </source>
</evidence>
<dbReference type="InterPro" id="IPR019858">
    <property type="entry name" value="CRISPR-assoc_Cas1_HMARI/TNEAP"/>
</dbReference>
<dbReference type="GO" id="GO:0004520">
    <property type="term" value="F:DNA endonuclease activity"/>
    <property type="evidence" value="ECO:0007669"/>
    <property type="project" value="InterPro"/>
</dbReference>
<keyword evidence="11" id="KW-1185">Reference proteome</keyword>
<keyword evidence="7 9" id="KW-0238">DNA-binding</keyword>
<dbReference type="NCBIfam" id="TIGR00287">
    <property type="entry name" value="cas1"/>
    <property type="match status" value="1"/>
</dbReference>
<keyword evidence="1 9" id="KW-0540">Nuclease</keyword>
<dbReference type="OrthoDB" id="1550386at2"/>
<dbReference type="HAMAP" id="MF_01470">
    <property type="entry name" value="Cas1"/>
    <property type="match status" value="1"/>
</dbReference>
<evidence type="ECO:0000313" key="10">
    <source>
        <dbReference type="EMBL" id="ABG03234.1"/>
    </source>
</evidence>
<reference evidence="10 11" key="1">
    <citation type="submission" date="2006-06" db="EMBL/GenBank/DDBJ databases">
        <title>Complete sequence of Rubrobacter xylanophilus DSM 9941.</title>
        <authorList>
            <consortium name="US DOE Joint Genome Institute"/>
            <person name="Copeland A."/>
            <person name="Lucas S."/>
            <person name="Lapidus A."/>
            <person name="Barry K."/>
            <person name="Detter J.C."/>
            <person name="Glavina del Rio T."/>
            <person name="Hammon N."/>
            <person name="Israni S."/>
            <person name="Dalin E."/>
            <person name="Tice H."/>
            <person name="Pitluck S."/>
            <person name="Munk A.C."/>
            <person name="Brettin T."/>
            <person name="Bruce D."/>
            <person name="Han C."/>
            <person name="Tapia R."/>
            <person name="Gilna P."/>
            <person name="Schmutz J."/>
            <person name="Larimer F."/>
            <person name="Land M."/>
            <person name="Hauser L."/>
            <person name="Kyrpides N."/>
            <person name="Lykidis A."/>
            <person name="da Costa M.S."/>
            <person name="Rainey F.A."/>
            <person name="Empadinhas N."/>
            <person name="Jolivet E."/>
            <person name="Battista J.R."/>
            <person name="Richardson P."/>
        </authorList>
    </citation>
    <scope>NUCLEOTIDE SEQUENCE [LARGE SCALE GENOMIC DNA]</scope>
    <source>
        <strain evidence="11">DSM 9941 / NBRC 16129 / PRD-1</strain>
    </source>
</reference>
<dbReference type="GO" id="GO:0051607">
    <property type="term" value="P:defense response to virus"/>
    <property type="evidence" value="ECO:0007669"/>
    <property type="project" value="UniProtKB-UniRule"/>
</dbReference>
<dbReference type="Gene3D" id="3.100.10.20">
    <property type="entry name" value="CRISPR-associated endonuclease Cas1, N-terminal domain"/>
    <property type="match status" value="1"/>
</dbReference>
<dbReference type="InterPro" id="IPR042211">
    <property type="entry name" value="CRISPR-assoc_Cas1_N"/>
</dbReference>
<comment type="subunit">
    <text evidence="9">Homodimer, forms a heterotetramer with a Cas2 homodimer.</text>
</comment>
<feature type="binding site" evidence="9">
    <location>
        <position position="238"/>
    </location>
    <ligand>
        <name>Mn(2+)</name>
        <dbReference type="ChEBI" id="CHEBI:29035"/>
    </ligand>
</feature>
<evidence type="ECO:0000256" key="5">
    <source>
        <dbReference type="ARBA" id="ARBA00022842"/>
    </source>
</evidence>
<comment type="similarity">
    <text evidence="9">Belongs to the CRISPR-associated endonuclease Cas1 family.</text>
</comment>
<proteinExistence type="inferred from homology"/>
<organism evidence="10 11">
    <name type="scientific">Rubrobacter xylanophilus (strain DSM 9941 / JCM 11954 / NBRC 16129 / PRD-1)</name>
    <dbReference type="NCBI Taxonomy" id="266117"/>
    <lineage>
        <taxon>Bacteria</taxon>
        <taxon>Bacillati</taxon>
        <taxon>Actinomycetota</taxon>
        <taxon>Rubrobacteria</taxon>
        <taxon>Rubrobacterales</taxon>
        <taxon>Rubrobacteraceae</taxon>
        <taxon>Rubrobacter</taxon>
    </lineage>
</organism>
<dbReference type="EC" id="3.1.-.-" evidence="9"/>
<dbReference type="InterPro" id="IPR002729">
    <property type="entry name" value="CRISPR-assoc_Cas1"/>
</dbReference>
<feature type="binding site" evidence="9">
    <location>
        <position position="223"/>
    </location>
    <ligand>
        <name>Mn(2+)</name>
        <dbReference type="ChEBI" id="CHEBI:29035"/>
    </ligand>
</feature>
<dbReference type="eggNOG" id="COG1518">
    <property type="taxonomic scope" value="Bacteria"/>
</dbReference>
<accession>Q1AZE4</accession>
<evidence type="ECO:0000256" key="7">
    <source>
        <dbReference type="ARBA" id="ARBA00023125"/>
    </source>
</evidence>
<keyword evidence="6 9" id="KW-0051">Antiviral defense</keyword>
<feature type="binding site" evidence="9">
    <location>
        <position position="157"/>
    </location>
    <ligand>
        <name>Mn(2+)</name>
        <dbReference type="ChEBI" id="CHEBI:29035"/>
    </ligand>
</feature>
<evidence type="ECO:0000256" key="2">
    <source>
        <dbReference type="ARBA" id="ARBA00022723"/>
    </source>
</evidence>
<dbReference type="PhylomeDB" id="Q1AZE4"/>
<evidence type="ECO:0000256" key="4">
    <source>
        <dbReference type="ARBA" id="ARBA00022801"/>
    </source>
</evidence>
<evidence type="ECO:0000256" key="8">
    <source>
        <dbReference type="ARBA" id="ARBA00023211"/>
    </source>
</evidence>
<dbReference type="GO" id="GO:0046872">
    <property type="term" value="F:metal ion binding"/>
    <property type="evidence" value="ECO:0007669"/>
    <property type="project" value="UniProtKB-UniRule"/>
</dbReference>